<protein>
    <submittedName>
        <fullName evidence="6">NAC transcription factor 29</fullName>
    </submittedName>
</protein>
<keyword evidence="4" id="KW-0539">Nucleus</keyword>
<name>A0A2I0AMX6_9ASPA</name>
<accession>A0A2I0AMX6</accession>
<evidence type="ECO:0000256" key="3">
    <source>
        <dbReference type="ARBA" id="ARBA00023163"/>
    </source>
</evidence>
<proteinExistence type="predicted"/>
<dbReference type="STRING" id="1088818.A0A2I0AMX6"/>
<evidence type="ECO:0000256" key="2">
    <source>
        <dbReference type="ARBA" id="ARBA00023125"/>
    </source>
</evidence>
<keyword evidence="1" id="KW-0805">Transcription regulation</keyword>
<organism evidence="6 7">
    <name type="scientific">Apostasia shenzhenica</name>
    <dbReference type="NCBI Taxonomy" id="1088818"/>
    <lineage>
        <taxon>Eukaryota</taxon>
        <taxon>Viridiplantae</taxon>
        <taxon>Streptophyta</taxon>
        <taxon>Embryophyta</taxon>
        <taxon>Tracheophyta</taxon>
        <taxon>Spermatophyta</taxon>
        <taxon>Magnoliopsida</taxon>
        <taxon>Liliopsida</taxon>
        <taxon>Asparagales</taxon>
        <taxon>Orchidaceae</taxon>
        <taxon>Apostasioideae</taxon>
        <taxon>Apostasia</taxon>
    </lineage>
</organism>
<evidence type="ECO:0000313" key="6">
    <source>
        <dbReference type="EMBL" id="PKA56903.1"/>
    </source>
</evidence>
<feature type="domain" description="NAC" evidence="5">
    <location>
        <begin position="14"/>
        <end position="157"/>
    </location>
</feature>
<dbReference type="InterPro" id="IPR036093">
    <property type="entry name" value="NAC_dom_sf"/>
</dbReference>
<keyword evidence="3" id="KW-0804">Transcription</keyword>
<sequence>MEKQTLEKPGAMKLPPGFRFHPTDEELVLLYLRRKVFSYPLPAAVIPEIDMGKSDPWIICGGGEQERYFFHLRTAKYPNGSRSNRATGSGYWKATGKDKPIIVPKGNQVVGMKKLFVFYSGRPSAGSRTDWVMHEYRLAGAETAGRRDWVLCCVFMKKRAARMESEAEQQRIVRFFDFMRENERDASPSRRLSSPSSSLSLSCVTELSEGNGNGEDCSFSSSSFS</sequence>
<dbReference type="OrthoDB" id="1871428at2759"/>
<dbReference type="PANTHER" id="PTHR31744">
    <property type="entry name" value="PROTEIN CUP-SHAPED COTYLEDON 2-RELATED"/>
    <property type="match status" value="1"/>
</dbReference>
<dbReference type="PROSITE" id="PS51005">
    <property type="entry name" value="NAC"/>
    <property type="match status" value="1"/>
</dbReference>
<dbReference type="EMBL" id="KZ451969">
    <property type="protein sequence ID" value="PKA56903.1"/>
    <property type="molecule type" value="Genomic_DNA"/>
</dbReference>
<evidence type="ECO:0000313" key="7">
    <source>
        <dbReference type="Proteomes" id="UP000236161"/>
    </source>
</evidence>
<keyword evidence="7" id="KW-1185">Reference proteome</keyword>
<keyword evidence="2" id="KW-0238">DNA-binding</keyword>
<dbReference type="InterPro" id="IPR003441">
    <property type="entry name" value="NAC-dom"/>
</dbReference>
<evidence type="ECO:0000259" key="5">
    <source>
        <dbReference type="PROSITE" id="PS51005"/>
    </source>
</evidence>
<evidence type="ECO:0000256" key="1">
    <source>
        <dbReference type="ARBA" id="ARBA00023015"/>
    </source>
</evidence>
<gene>
    <name evidence="6" type="primary">NAC029</name>
    <name evidence="6" type="ORF">AXF42_Ash002206</name>
</gene>
<reference evidence="6 7" key="1">
    <citation type="journal article" date="2017" name="Nature">
        <title>The Apostasia genome and the evolution of orchids.</title>
        <authorList>
            <person name="Zhang G.Q."/>
            <person name="Liu K.W."/>
            <person name="Li Z."/>
            <person name="Lohaus R."/>
            <person name="Hsiao Y.Y."/>
            <person name="Niu S.C."/>
            <person name="Wang J.Y."/>
            <person name="Lin Y.C."/>
            <person name="Xu Q."/>
            <person name="Chen L.J."/>
            <person name="Yoshida K."/>
            <person name="Fujiwara S."/>
            <person name="Wang Z.W."/>
            <person name="Zhang Y.Q."/>
            <person name="Mitsuda N."/>
            <person name="Wang M."/>
            <person name="Liu G.H."/>
            <person name="Pecoraro L."/>
            <person name="Huang H.X."/>
            <person name="Xiao X.J."/>
            <person name="Lin M."/>
            <person name="Wu X.Y."/>
            <person name="Wu W.L."/>
            <person name="Chen Y.Y."/>
            <person name="Chang S.B."/>
            <person name="Sakamoto S."/>
            <person name="Ohme-Takagi M."/>
            <person name="Yagi M."/>
            <person name="Zeng S.J."/>
            <person name="Shen C.Y."/>
            <person name="Yeh C.M."/>
            <person name="Luo Y.B."/>
            <person name="Tsai W.C."/>
            <person name="Van de Peer Y."/>
            <person name="Liu Z.J."/>
        </authorList>
    </citation>
    <scope>NUCLEOTIDE SEQUENCE [LARGE SCALE GENOMIC DNA]</scope>
    <source>
        <strain evidence="7">cv. Shenzhen</strain>
        <tissue evidence="6">Stem</tissue>
    </source>
</reference>
<dbReference type="SUPFAM" id="SSF101941">
    <property type="entry name" value="NAC domain"/>
    <property type="match status" value="1"/>
</dbReference>
<dbReference type="Pfam" id="PF02365">
    <property type="entry name" value="NAM"/>
    <property type="match status" value="1"/>
</dbReference>
<dbReference type="PANTHER" id="PTHR31744:SF93">
    <property type="entry name" value="NAC DOMAIN-CONTAINING PROTEIN"/>
    <property type="match status" value="1"/>
</dbReference>
<dbReference type="GO" id="GO:0006355">
    <property type="term" value="P:regulation of DNA-templated transcription"/>
    <property type="evidence" value="ECO:0007669"/>
    <property type="project" value="InterPro"/>
</dbReference>
<dbReference type="GO" id="GO:0003677">
    <property type="term" value="F:DNA binding"/>
    <property type="evidence" value="ECO:0007669"/>
    <property type="project" value="UniProtKB-KW"/>
</dbReference>
<dbReference type="AlphaFoldDB" id="A0A2I0AMX6"/>
<dbReference type="Gene3D" id="2.170.150.80">
    <property type="entry name" value="NAC domain"/>
    <property type="match status" value="1"/>
</dbReference>
<evidence type="ECO:0000256" key="4">
    <source>
        <dbReference type="ARBA" id="ARBA00023242"/>
    </source>
</evidence>
<dbReference type="Proteomes" id="UP000236161">
    <property type="component" value="Unassembled WGS sequence"/>
</dbReference>